<gene>
    <name evidence="2" type="ORF">GGR90_000268</name>
</gene>
<feature type="transmembrane region" description="Helical" evidence="1">
    <location>
        <begin position="350"/>
        <end position="368"/>
    </location>
</feature>
<evidence type="ECO:0000256" key="1">
    <source>
        <dbReference type="SAM" id="Phobius"/>
    </source>
</evidence>
<feature type="transmembrane region" description="Helical" evidence="1">
    <location>
        <begin position="267"/>
        <end position="289"/>
    </location>
</feature>
<name>A0A7X5XPS7_9SPHN</name>
<dbReference type="AlphaFoldDB" id="A0A7X5XPS7"/>
<keyword evidence="1" id="KW-0472">Membrane</keyword>
<protein>
    <recommendedName>
        <fullName evidence="4">Glycosyltransferase RgtA/B/C/D-like domain-containing protein</fullName>
    </recommendedName>
</protein>
<feature type="transmembrane region" description="Helical" evidence="1">
    <location>
        <begin position="24"/>
        <end position="43"/>
    </location>
</feature>
<dbReference type="Proteomes" id="UP000535078">
    <property type="component" value="Unassembled WGS sequence"/>
</dbReference>
<evidence type="ECO:0000313" key="2">
    <source>
        <dbReference type="EMBL" id="NJB88116.1"/>
    </source>
</evidence>
<feature type="transmembrane region" description="Helical" evidence="1">
    <location>
        <begin position="212"/>
        <end position="235"/>
    </location>
</feature>
<comment type="caution">
    <text evidence="2">The sequence shown here is derived from an EMBL/GenBank/DDBJ whole genome shotgun (WGS) entry which is preliminary data.</text>
</comment>
<feature type="transmembrane region" description="Helical" evidence="1">
    <location>
        <begin position="323"/>
        <end position="343"/>
    </location>
</feature>
<keyword evidence="3" id="KW-1185">Reference proteome</keyword>
<sequence>MTGALVGRPFVAGRGEGQVGSGPFAWACFAIGAALLLHLHIALTRAVNWDEFYHYSQIHALARGTLSQPLQTLYTRAFLWVVDLPGTGVDHIILIRLFMLFCVLLTAAAIAGSAARFVDRTTAACCALAYLTAIYVLQHGTSFRFDAPATALLMTSAWIMLRSRLDAWAILGAAALAGTAAVLTIKTALYAPLFVGIAWLRWSEATGKGQVAVRLALTAVVTAAIFAAIFLLHAASLAAGSGGEAISVVSRAGDKMFNLGSISYGRYLLGGALFSLPLTLLILSAPFAIWRAASLSKAEKICLAGYLAPLSSFLFYHNTAPYFYVYILAPAVVACGLSMSWTIQHYGGRLAALVFLLGAGFMLLVEPYNPIDRQRDILRAADRMFARPIAYFDSCALLGRFPKANVFMTPWGTEQYLAGAFPSMEATMAATPVPLVVNDDYMFEAALNGTGPVPQFLPGDLAAIRDTYIPLWGPFWVAGEAIPAGAGEHRFRVRVPGDYTVRDAGVVLNGRAVSPGQVVHLDRGLHAASVPGARAARLIWGNGIRPPAQPDEGGPLFMPF</sequence>
<keyword evidence="1" id="KW-0812">Transmembrane</keyword>
<reference evidence="2 3" key="1">
    <citation type="submission" date="2020-03" db="EMBL/GenBank/DDBJ databases">
        <title>Genomic Encyclopedia of Type Strains, Phase IV (KMG-IV): sequencing the most valuable type-strain genomes for metagenomic binning, comparative biology and taxonomic classification.</title>
        <authorList>
            <person name="Goeker M."/>
        </authorList>
    </citation>
    <scope>NUCLEOTIDE SEQUENCE [LARGE SCALE GENOMIC DNA]</scope>
    <source>
        <strain evidence="2 3">DSM 25229</strain>
    </source>
</reference>
<evidence type="ECO:0008006" key="4">
    <source>
        <dbReference type="Google" id="ProtNLM"/>
    </source>
</evidence>
<evidence type="ECO:0000313" key="3">
    <source>
        <dbReference type="Proteomes" id="UP000535078"/>
    </source>
</evidence>
<accession>A0A7X5XPS7</accession>
<keyword evidence="1" id="KW-1133">Transmembrane helix</keyword>
<dbReference type="RefSeq" id="WP_167918763.1">
    <property type="nucleotide sequence ID" value="NZ_JAATIT010000001.1"/>
</dbReference>
<feature type="transmembrane region" description="Helical" evidence="1">
    <location>
        <begin position="93"/>
        <end position="115"/>
    </location>
</feature>
<proteinExistence type="predicted"/>
<feature type="transmembrane region" description="Helical" evidence="1">
    <location>
        <begin position="121"/>
        <end position="138"/>
    </location>
</feature>
<dbReference type="EMBL" id="JAATIT010000001">
    <property type="protein sequence ID" value="NJB88116.1"/>
    <property type="molecule type" value="Genomic_DNA"/>
</dbReference>
<feature type="transmembrane region" description="Helical" evidence="1">
    <location>
        <begin position="167"/>
        <end position="200"/>
    </location>
</feature>
<organism evidence="2 3">
    <name type="scientific">Sphingopyxis italica</name>
    <dbReference type="NCBI Taxonomy" id="1129133"/>
    <lineage>
        <taxon>Bacteria</taxon>
        <taxon>Pseudomonadati</taxon>
        <taxon>Pseudomonadota</taxon>
        <taxon>Alphaproteobacteria</taxon>
        <taxon>Sphingomonadales</taxon>
        <taxon>Sphingomonadaceae</taxon>
        <taxon>Sphingopyxis</taxon>
    </lineage>
</organism>